<dbReference type="InterPro" id="IPR008265">
    <property type="entry name" value="Lipase_GDSL_AS"/>
</dbReference>
<dbReference type="Proteomes" id="UP000076923">
    <property type="component" value="Unassembled WGS sequence"/>
</dbReference>
<dbReference type="CDD" id="cd01822">
    <property type="entry name" value="Lysophospholipase_L1_like"/>
    <property type="match status" value="1"/>
</dbReference>
<dbReference type="GO" id="GO:0004622">
    <property type="term" value="F:phosphatidylcholine lysophospholipase activity"/>
    <property type="evidence" value="ECO:0007669"/>
    <property type="project" value="TreeGrafter"/>
</dbReference>
<dbReference type="GO" id="GO:0006629">
    <property type="term" value="P:lipid metabolic process"/>
    <property type="evidence" value="ECO:0007669"/>
    <property type="project" value="InterPro"/>
</dbReference>
<dbReference type="PROSITE" id="PS51257">
    <property type="entry name" value="PROKAR_LIPOPROTEIN"/>
    <property type="match status" value="1"/>
</dbReference>
<evidence type="ECO:0000313" key="2">
    <source>
        <dbReference type="EMBL" id="OAD40883.1"/>
    </source>
</evidence>
<sequence length="245" mass="27168">MLKNNQLLIHINNISQKVFLKFCCVFLLIFMFSCKQDTTKNATNTEKTTTEIEINPTETSSVKTIVFFGDSLTAGYGLEDVNDAFPGIIQQKIDSLELGYTIVNSGVSGETTSGGKNRIDWVLNQKPTIFILELGANDGLRGVPLKQSKENLQAIIDAVKKKYPDTIIVLAGMQIPPNMGQEYTSEFKNMFPDLAKKNDLPLIPFLLENVGGISDLNQRDGIHPTKEGHQILAKNVWAVLKPILK</sequence>
<dbReference type="SUPFAM" id="SSF52266">
    <property type="entry name" value="SGNH hydrolase"/>
    <property type="match status" value="1"/>
</dbReference>
<dbReference type="Pfam" id="PF13472">
    <property type="entry name" value="Lipase_GDSL_2"/>
    <property type="match status" value="1"/>
</dbReference>
<dbReference type="OrthoDB" id="9786188at2"/>
<dbReference type="PANTHER" id="PTHR30383:SF5">
    <property type="entry name" value="SGNH HYDROLASE-TYPE ESTERASE DOMAIN-CONTAINING PROTEIN"/>
    <property type="match status" value="1"/>
</dbReference>
<comment type="caution">
    <text evidence="2">The sequence shown here is derived from an EMBL/GenBank/DDBJ whole genome shotgun (WGS) entry which is preliminary data.</text>
</comment>
<dbReference type="EMBL" id="LVWE01000085">
    <property type="protein sequence ID" value="OAD40883.1"/>
    <property type="molecule type" value="Genomic_DNA"/>
</dbReference>
<dbReference type="Gene3D" id="3.40.50.1110">
    <property type="entry name" value="SGNH hydrolase"/>
    <property type="match status" value="1"/>
</dbReference>
<dbReference type="InterPro" id="IPR051532">
    <property type="entry name" value="Ester_Hydrolysis_Enzymes"/>
</dbReference>
<name>A0A176T048_9FLAO</name>
<proteinExistence type="predicted"/>
<dbReference type="STRING" id="1333662.LPB303_16745"/>
<evidence type="ECO:0000259" key="1">
    <source>
        <dbReference type="Pfam" id="PF13472"/>
    </source>
</evidence>
<organism evidence="2 3">
    <name type="scientific">Polaribacter atrinae</name>
    <dbReference type="NCBI Taxonomy" id="1333662"/>
    <lineage>
        <taxon>Bacteria</taxon>
        <taxon>Pseudomonadati</taxon>
        <taxon>Bacteroidota</taxon>
        <taxon>Flavobacteriia</taxon>
        <taxon>Flavobacteriales</taxon>
        <taxon>Flavobacteriaceae</taxon>
    </lineage>
</organism>
<dbReference type="PANTHER" id="PTHR30383">
    <property type="entry name" value="THIOESTERASE 1/PROTEASE 1/LYSOPHOSPHOLIPASE L1"/>
    <property type="match status" value="1"/>
</dbReference>
<dbReference type="AlphaFoldDB" id="A0A176T048"/>
<evidence type="ECO:0000313" key="3">
    <source>
        <dbReference type="Proteomes" id="UP000076923"/>
    </source>
</evidence>
<keyword evidence="3" id="KW-1185">Reference proteome</keyword>
<gene>
    <name evidence="2" type="ORF">LPB303_16745</name>
</gene>
<dbReference type="InterPro" id="IPR036514">
    <property type="entry name" value="SGNH_hydro_sf"/>
</dbReference>
<protein>
    <submittedName>
        <fullName evidence="2">Arylesterase</fullName>
    </submittedName>
</protein>
<feature type="domain" description="SGNH hydrolase-type esterase" evidence="1">
    <location>
        <begin position="67"/>
        <end position="231"/>
    </location>
</feature>
<reference evidence="2 3" key="1">
    <citation type="submission" date="2016-02" db="EMBL/GenBank/DDBJ databases">
        <title>Draft genome sequence of Polaribacter atrinae KACC17473.</title>
        <authorList>
            <person name="Shin S.-K."/>
            <person name="Yi H."/>
        </authorList>
    </citation>
    <scope>NUCLEOTIDE SEQUENCE [LARGE SCALE GENOMIC DNA]</scope>
    <source>
        <strain evidence="2 3">KACC 17473</strain>
    </source>
</reference>
<dbReference type="InterPro" id="IPR013830">
    <property type="entry name" value="SGNH_hydro"/>
</dbReference>
<accession>A0A176T048</accession>
<dbReference type="PROSITE" id="PS01098">
    <property type="entry name" value="LIPASE_GDSL_SER"/>
    <property type="match status" value="1"/>
</dbReference>